<organism evidence="3 4">
    <name type="scientific">Saprolegnia parasitica (strain CBS 223.65)</name>
    <dbReference type="NCBI Taxonomy" id="695850"/>
    <lineage>
        <taxon>Eukaryota</taxon>
        <taxon>Sar</taxon>
        <taxon>Stramenopiles</taxon>
        <taxon>Oomycota</taxon>
        <taxon>Saprolegniomycetes</taxon>
        <taxon>Saprolegniales</taxon>
        <taxon>Saprolegniaceae</taxon>
        <taxon>Saprolegnia</taxon>
    </lineage>
</organism>
<evidence type="ECO:0000256" key="2">
    <source>
        <dbReference type="SAM" id="Phobius"/>
    </source>
</evidence>
<dbReference type="EMBL" id="KK584109">
    <property type="protein sequence ID" value="KDO16459.1"/>
    <property type="molecule type" value="Genomic_DNA"/>
</dbReference>
<feature type="region of interest" description="Disordered" evidence="1">
    <location>
        <begin position="195"/>
        <end position="222"/>
    </location>
</feature>
<reference evidence="3 4" key="1">
    <citation type="journal article" date="2013" name="PLoS Genet.">
        <title>Distinctive expansion of potential virulence genes in the genome of the oomycete fish pathogen Saprolegnia parasitica.</title>
        <authorList>
            <person name="Jiang R.H."/>
            <person name="de Bruijn I."/>
            <person name="Haas B.J."/>
            <person name="Belmonte R."/>
            <person name="Lobach L."/>
            <person name="Christie J."/>
            <person name="van den Ackerveken G."/>
            <person name="Bottin A."/>
            <person name="Bulone V."/>
            <person name="Diaz-Moreno S.M."/>
            <person name="Dumas B."/>
            <person name="Fan L."/>
            <person name="Gaulin E."/>
            <person name="Govers F."/>
            <person name="Grenville-Briggs L.J."/>
            <person name="Horner N.R."/>
            <person name="Levin J.Z."/>
            <person name="Mammella M."/>
            <person name="Meijer H.J."/>
            <person name="Morris P."/>
            <person name="Nusbaum C."/>
            <person name="Oome S."/>
            <person name="Phillips A.J."/>
            <person name="van Rooyen D."/>
            <person name="Rzeszutek E."/>
            <person name="Saraiva M."/>
            <person name="Secombes C.J."/>
            <person name="Seidl M.F."/>
            <person name="Snel B."/>
            <person name="Stassen J.H."/>
            <person name="Sykes S."/>
            <person name="Tripathy S."/>
            <person name="van den Berg H."/>
            <person name="Vega-Arreguin J.C."/>
            <person name="Wawra S."/>
            <person name="Young S.K."/>
            <person name="Zeng Q."/>
            <person name="Dieguez-Uribeondo J."/>
            <person name="Russ C."/>
            <person name="Tyler B.M."/>
            <person name="van West P."/>
        </authorList>
    </citation>
    <scope>NUCLEOTIDE SEQUENCE [LARGE SCALE GENOMIC DNA]</scope>
    <source>
        <strain evidence="3 4">CBS 223.65</strain>
    </source>
</reference>
<sequence>MTEDVVPTTTSSPTTEASLTTTPPPTATPLPDVPASVAPTKEEASIPSTTVTPLSKTSAEAPESASSLPLILGLTGGVAVVGILVAVVIYRRSNHERASSAAFKAPDGEPYGGGVSPSMHRTHNSSMHNTTFLGSNAPFTTRRAPSSNQTPVHALTSSPMRSNQALWDVLLGRDTITSNQSPNVPVQFGGSSIASSSVGPGTYSESHLSSFDSSRGPSSHAISECSDIYPSSGSLFRMSSLHAGSESSEDMIEMEL</sequence>
<keyword evidence="2" id="KW-0472">Membrane</keyword>
<evidence type="ECO:0000313" key="3">
    <source>
        <dbReference type="EMBL" id="KDO16459.1"/>
    </source>
</evidence>
<dbReference type="VEuPathDB" id="FungiDB:SPRG_18014"/>
<gene>
    <name evidence="3" type="ORF">SPRG_18014</name>
</gene>
<protein>
    <submittedName>
        <fullName evidence="3">Uncharacterized protein</fullName>
    </submittedName>
</protein>
<keyword evidence="2" id="KW-0812">Transmembrane</keyword>
<dbReference type="AlphaFoldDB" id="A0A067BDL8"/>
<evidence type="ECO:0000313" key="4">
    <source>
        <dbReference type="Proteomes" id="UP000030745"/>
    </source>
</evidence>
<dbReference type="Proteomes" id="UP000030745">
    <property type="component" value="Unassembled WGS sequence"/>
</dbReference>
<feature type="compositionally biased region" description="Pro residues" evidence="1">
    <location>
        <begin position="22"/>
        <end position="32"/>
    </location>
</feature>
<dbReference type="RefSeq" id="XP_012212832.1">
    <property type="nucleotide sequence ID" value="XM_012357442.1"/>
</dbReference>
<feature type="region of interest" description="Disordered" evidence="1">
    <location>
        <begin position="96"/>
        <end position="159"/>
    </location>
</feature>
<keyword evidence="4" id="KW-1185">Reference proteome</keyword>
<accession>A0A067BDL8</accession>
<feature type="transmembrane region" description="Helical" evidence="2">
    <location>
        <begin position="70"/>
        <end position="90"/>
    </location>
</feature>
<proteinExistence type="predicted"/>
<name>A0A067BDL8_SAPPC</name>
<feature type="compositionally biased region" description="Polar residues" evidence="1">
    <location>
        <begin position="195"/>
        <end position="221"/>
    </location>
</feature>
<keyword evidence="2" id="KW-1133">Transmembrane helix</keyword>
<feature type="compositionally biased region" description="Polar residues" evidence="1">
    <location>
        <begin position="46"/>
        <end position="57"/>
    </location>
</feature>
<evidence type="ECO:0000256" key="1">
    <source>
        <dbReference type="SAM" id="MobiDB-lite"/>
    </source>
</evidence>
<dbReference type="OrthoDB" id="79797at2759"/>
<dbReference type="KEGG" id="spar:SPRG_18014"/>
<dbReference type="GeneID" id="24139541"/>
<feature type="compositionally biased region" description="Low complexity" evidence="1">
    <location>
        <begin position="1"/>
        <end position="21"/>
    </location>
</feature>
<feature type="compositionally biased region" description="Polar residues" evidence="1">
    <location>
        <begin position="124"/>
        <end position="159"/>
    </location>
</feature>
<feature type="region of interest" description="Disordered" evidence="1">
    <location>
        <begin position="1"/>
        <end position="58"/>
    </location>
</feature>